<reference evidence="8" key="1">
    <citation type="journal article" date="2016" name="Genome Announc.">
        <title>Draft genome sequences of fungus Aspergillus calidoustus.</title>
        <authorList>
            <person name="Horn F."/>
            <person name="Linde J."/>
            <person name="Mattern D.J."/>
            <person name="Walther G."/>
            <person name="Guthke R."/>
            <person name="Scherlach K."/>
            <person name="Martin K."/>
            <person name="Brakhage A.A."/>
            <person name="Petzke L."/>
            <person name="Valiante V."/>
        </authorList>
    </citation>
    <scope>NUCLEOTIDE SEQUENCE [LARGE SCALE GENOMIC DNA]</scope>
    <source>
        <strain evidence="8">SF006504</strain>
    </source>
</reference>
<keyword evidence="4" id="KW-0804">Transcription</keyword>
<evidence type="ECO:0000256" key="5">
    <source>
        <dbReference type="ARBA" id="ARBA00023242"/>
    </source>
</evidence>
<protein>
    <recommendedName>
        <fullName evidence="6">Zn(2)-C6 fungal-type domain-containing protein</fullName>
    </recommendedName>
</protein>
<evidence type="ECO:0000313" key="8">
    <source>
        <dbReference type="Proteomes" id="UP000054771"/>
    </source>
</evidence>
<dbReference type="AlphaFoldDB" id="A0A0U5FWW0"/>
<dbReference type="Proteomes" id="UP000054771">
    <property type="component" value="Unassembled WGS sequence"/>
</dbReference>
<keyword evidence="2" id="KW-0805">Transcription regulation</keyword>
<dbReference type="CDD" id="cd12148">
    <property type="entry name" value="fungal_TF_MHR"/>
    <property type="match status" value="1"/>
</dbReference>
<proteinExistence type="predicted"/>
<dbReference type="GO" id="GO:0003677">
    <property type="term" value="F:DNA binding"/>
    <property type="evidence" value="ECO:0007669"/>
    <property type="project" value="UniProtKB-KW"/>
</dbReference>
<dbReference type="Pfam" id="PF04082">
    <property type="entry name" value="Fungal_trans"/>
    <property type="match status" value="1"/>
</dbReference>
<accession>A0A0U5FWW0</accession>
<dbReference type="SMART" id="SM00906">
    <property type="entry name" value="Fungal_trans"/>
    <property type="match status" value="1"/>
</dbReference>
<keyword evidence="8" id="KW-1185">Reference proteome</keyword>
<evidence type="ECO:0000259" key="6">
    <source>
        <dbReference type="PROSITE" id="PS50048"/>
    </source>
</evidence>
<dbReference type="PANTHER" id="PTHR47840:SF1">
    <property type="entry name" value="ZN(II)2CYS6 TRANSCRIPTION FACTOR (EUROFUNG)"/>
    <property type="match status" value="1"/>
</dbReference>
<evidence type="ECO:0000256" key="4">
    <source>
        <dbReference type="ARBA" id="ARBA00023163"/>
    </source>
</evidence>
<dbReference type="GO" id="GO:0006351">
    <property type="term" value="P:DNA-templated transcription"/>
    <property type="evidence" value="ECO:0007669"/>
    <property type="project" value="InterPro"/>
</dbReference>
<dbReference type="CDD" id="cd00067">
    <property type="entry name" value="GAL4"/>
    <property type="match status" value="1"/>
</dbReference>
<dbReference type="InterPro" id="IPR007219">
    <property type="entry name" value="XnlR_reg_dom"/>
</dbReference>
<dbReference type="PROSITE" id="PS50048">
    <property type="entry name" value="ZN2_CY6_FUNGAL_2"/>
    <property type="match status" value="1"/>
</dbReference>
<keyword evidence="3" id="KW-0238">DNA-binding</keyword>
<evidence type="ECO:0000256" key="3">
    <source>
        <dbReference type="ARBA" id="ARBA00023125"/>
    </source>
</evidence>
<dbReference type="InterPro" id="IPR001138">
    <property type="entry name" value="Zn2Cys6_DnaBD"/>
</dbReference>
<dbReference type="OMA" id="YFGRLRI"/>
<dbReference type="PANTHER" id="PTHR47840">
    <property type="entry name" value="ZN(II)2CYS6 TRANSCRIPTION FACTOR (EUROFUNG)-RELATED"/>
    <property type="match status" value="1"/>
</dbReference>
<feature type="domain" description="Zn(2)-C6 fungal-type" evidence="6">
    <location>
        <begin position="78"/>
        <end position="110"/>
    </location>
</feature>
<evidence type="ECO:0000256" key="1">
    <source>
        <dbReference type="ARBA" id="ARBA00022723"/>
    </source>
</evidence>
<dbReference type="Gene3D" id="4.10.240.10">
    <property type="entry name" value="Zn(2)-C6 fungal-type DNA-binding domain"/>
    <property type="match status" value="1"/>
</dbReference>
<gene>
    <name evidence="7" type="ORF">ASPCAL04954</name>
</gene>
<dbReference type="EMBL" id="CDMC01000004">
    <property type="protein sequence ID" value="CEL03811.1"/>
    <property type="molecule type" value="Genomic_DNA"/>
</dbReference>
<organism evidence="7 8">
    <name type="scientific">Aspergillus calidoustus</name>
    <dbReference type="NCBI Taxonomy" id="454130"/>
    <lineage>
        <taxon>Eukaryota</taxon>
        <taxon>Fungi</taxon>
        <taxon>Dikarya</taxon>
        <taxon>Ascomycota</taxon>
        <taxon>Pezizomycotina</taxon>
        <taxon>Eurotiomycetes</taxon>
        <taxon>Eurotiomycetidae</taxon>
        <taxon>Eurotiales</taxon>
        <taxon>Aspergillaceae</taxon>
        <taxon>Aspergillus</taxon>
        <taxon>Aspergillus subgen. Nidulantes</taxon>
    </lineage>
</organism>
<keyword evidence="1" id="KW-0479">Metal-binding</keyword>
<dbReference type="STRING" id="454130.A0A0U5FWW0"/>
<sequence length="743" mass="82003">MTVGCKVIGQPNTRPTRMRAAAPSAVWTLPAQAQPHNTPPSGQRVRNAPNLSPVTLPIMQTFSSPSVPKKRMRLGTRSCAECRRRKVRCIYLSNSETCQQCEAHCTPCQKQGTPKQQAAISNGDSVKGLKDRVQHLERLVGQLCGGQGLVPHASGRMSPAAALSVLCPTSVRNVQTGLLSRDAGTEGQPVPSDGPLLGLMYGALAIESTVQSPGTINSREGHGSQAFYALKALSLRSEDLQLALAMTEKYWPLWPILPPRFIQVVPSQGGALDRKTALEFVQSSFQSSIPEVMAKGVLWLALCIQQLPSEFDFRPHNLPCHRSVLLEAYMAGAEDLLRSPHDTQTTTTFLECLMLQTKLCINMARPRKAWLTVRRALDFALLQGAQRVHSGPLSETLRSLWLEIWVFDRQLSLGLGLPNSVPDSYAGLVSLPDGDFSVWMFRLIGAVAGRINDRNLNIANVDYAVTMEIERELVDMRDRMPAEWDLPNTEEMCLADVFTKQVGKFYLNLLLKNLHFPYMVRGPTSNIQQAHPHSRATAVQAARRMIEQYQGLRRSNQGALLICDIMDFHTFTGAIVLIVHLISPPDAIMGERDIQQDGQDWMQIQELIQTFEHLSLAMTCAVAKQAADLLGYLYAAAHGFYSGDPYEVVIPYFGKVRISPPTREQQQQNSRSASTSCIGGDLQVSSPSPFSSIEFNAQTFCPQGLNTMGFGGGELGTDWSLFSRVEVDADWTEVFTIPMNDIP</sequence>
<dbReference type="OrthoDB" id="6509908at2759"/>
<dbReference type="PROSITE" id="PS00463">
    <property type="entry name" value="ZN2_CY6_FUNGAL_1"/>
    <property type="match status" value="1"/>
</dbReference>
<name>A0A0U5FWW0_ASPCI</name>
<dbReference type="GO" id="GO:0000981">
    <property type="term" value="F:DNA-binding transcription factor activity, RNA polymerase II-specific"/>
    <property type="evidence" value="ECO:0007669"/>
    <property type="project" value="InterPro"/>
</dbReference>
<dbReference type="GO" id="GO:0008270">
    <property type="term" value="F:zinc ion binding"/>
    <property type="evidence" value="ECO:0007669"/>
    <property type="project" value="InterPro"/>
</dbReference>
<keyword evidence="5" id="KW-0539">Nucleus</keyword>
<evidence type="ECO:0000256" key="2">
    <source>
        <dbReference type="ARBA" id="ARBA00023015"/>
    </source>
</evidence>
<evidence type="ECO:0000313" key="7">
    <source>
        <dbReference type="EMBL" id="CEL03811.1"/>
    </source>
</evidence>
<dbReference type="InterPro" id="IPR036864">
    <property type="entry name" value="Zn2-C6_fun-type_DNA-bd_sf"/>
</dbReference>